<dbReference type="OrthoDB" id="2996783at2759"/>
<dbReference type="InterPro" id="IPR036249">
    <property type="entry name" value="Thioredoxin-like_sf"/>
</dbReference>
<dbReference type="AlphaFoldDB" id="A0A553P270"/>
<dbReference type="GO" id="GO:0033554">
    <property type="term" value="P:cellular response to stress"/>
    <property type="evidence" value="ECO:0007669"/>
    <property type="project" value="TreeGrafter"/>
</dbReference>
<evidence type="ECO:0000259" key="5">
    <source>
        <dbReference type="Pfam" id="PF00578"/>
    </source>
</evidence>
<dbReference type="GO" id="GO:0042744">
    <property type="term" value="P:hydrogen peroxide catabolic process"/>
    <property type="evidence" value="ECO:0007669"/>
    <property type="project" value="TreeGrafter"/>
</dbReference>
<dbReference type="STRING" id="6832.A0A553P270"/>
<keyword evidence="3" id="KW-0560">Oxidoreductase</keyword>
<evidence type="ECO:0000313" key="7">
    <source>
        <dbReference type="Proteomes" id="UP000318571"/>
    </source>
</evidence>
<dbReference type="Proteomes" id="UP000318571">
    <property type="component" value="Chromosome 7"/>
</dbReference>
<gene>
    <name evidence="6" type="ORF">TCAL_08159</name>
</gene>
<dbReference type="GO" id="GO:0008379">
    <property type="term" value="F:thioredoxin peroxidase activity"/>
    <property type="evidence" value="ECO:0007669"/>
    <property type="project" value="TreeGrafter"/>
</dbReference>
<accession>A0A553P270</accession>
<evidence type="ECO:0000256" key="1">
    <source>
        <dbReference type="ARBA" id="ARBA00009796"/>
    </source>
</evidence>
<keyword evidence="7" id="KW-1185">Reference proteome</keyword>
<feature type="domain" description="Alkyl hydroperoxide reductase subunit C/ Thiol specific antioxidant" evidence="5">
    <location>
        <begin position="37"/>
        <end position="157"/>
    </location>
</feature>
<dbReference type="EC" id="1.11.1.24" evidence="2"/>
<dbReference type="InterPro" id="IPR050217">
    <property type="entry name" value="Peroxiredoxin"/>
</dbReference>
<dbReference type="InterPro" id="IPR000866">
    <property type="entry name" value="AhpC/TSA"/>
</dbReference>
<dbReference type="GO" id="GO:0045454">
    <property type="term" value="P:cell redox homeostasis"/>
    <property type="evidence" value="ECO:0007669"/>
    <property type="project" value="TreeGrafter"/>
</dbReference>
<dbReference type="PANTHER" id="PTHR10681:SF128">
    <property type="entry name" value="THIOREDOXIN-DEPENDENT PEROXIDE REDUCTASE, MITOCHONDRIAL"/>
    <property type="match status" value="1"/>
</dbReference>
<organism evidence="6 7">
    <name type="scientific">Tigriopus californicus</name>
    <name type="common">Marine copepod</name>
    <dbReference type="NCBI Taxonomy" id="6832"/>
    <lineage>
        <taxon>Eukaryota</taxon>
        <taxon>Metazoa</taxon>
        <taxon>Ecdysozoa</taxon>
        <taxon>Arthropoda</taxon>
        <taxon>Crustacea</taxon>
        <taxon>Multicrustacea</taxon>
        <taxon>Hexanauplia</taxon>
        <taxon>Copepoda</taxon>
        <taxon>Harpacticoida</taxon>
        <taxon>Harpacticidae</taxon>
        <taxon>Tigriopus</taxon>
    </lineage>
</organism>
<reference evidence="6 7" key="1">
    <citation type="journal article" date="2018" name="Nat. Ecol. Evol.">
        <title>Genomic signatures of mitonuclear coevolution across populations of Tigriopus californicus.</title>
        <authorList>
            <person name="Barreto F.S."/>
            <person name="Watson E.T."/>
            <person name="Lima T.G."/>
            <person name="Willett C.S."/>
            <person name="Edmands S."/>
            <person name="Li W."/>
            <person name="Burton R.S."/>
        </authorList>
    </citation>
    <scope>NUCLEOTIDE SEQUENCE [LARGE SCALE GENOMIC DNA]</scope>
    <source>
        <strain evidence="6 7">San Diego</strain>
    </source>
</reference>
<dbReference type="Pfam" id="PF00578">
    <property type="entry name" value="AhpC-TSA"/>
    <property type="match status" value="1"/>
</dbReference>
<proteinExistence type="inferred from homology"/>
<evidence type="ECO:0000256" key="3">
    <source>
        <dbReference type="ARBA" id="ARBA00023002"/>
    </source>
</evidence>
<comment type="caution">
    <text evidence="6">The sequence shown here is derived from an EMBL/GenBank/DDBJ whole genome shotgun (WGS) entry which is preliminary data.</text>
</comment>
<sequence>MNLSSKSSTASLAEVIKEVSNFKHEYLEMVVPCLSKGVMTELRLGDFKDVFKVILFYPNDFNGLIKDEILDLNQKQPQFKKHQCQTFVCSTDSVHVHLAWQNFDEPENEEHLGMVPDFPILGDKTHRFCRSLNVLDESNGTAMHALYIINPEGDLVYQEFLDMTARFDFESVLQILQTTSFSNQGGAKNSTSQDPNILPSRLPFADETEVEAHQELENVVVPKVEQPSEKASVNQFMEAVTKDTLDAAPSRTSMAVLQPLDNKPKVAADTKTEDISVKDTKNTMNRKKKKPCTIL</sequence>
<dbReference type="GO" id="GO:0006979">
    <property type="term" value="P:response to oxidative stress"/>
    <property type="evidence" value="ECO:0007669"/>
    <property type="project" value="TreeGrafter"/>
</dbReference>
<dbReference type="Gene3D" id="3.40.30.10">
    <property type="entry name" value="Glutaredoxin"/>
    <property type="match status" value="1"/>
</dbReference>
<protein>
    <recommendedName>
        <fullName evidence="2">thioredoxin-dependent peroxiredoxin</fullName>
        <ecNumber evidence="2">1.11.1.24</ecNumber>
    </recommendedName>
</protein>
<comment type="catalytic activity">
    <reaction evidence="4">
        <text>a hydroperoxide + [thioredoxin]-dithiol = an alcohol + [thioredoxin]-disulfide + H2O</text>
        <dbReference type="Rhea" id="RHEA:62620"/>
        <dbReference type="Rhea" id="RHEA-COMP:10698"/>
        <dbReference type="Rhea" id="RHEA-COMP:10700"/>
        <dbReference type="ChEBI" id="CHEBI:15377"/>
        <dbReference type="ChEBI" id="CHEBI:29950"/>
        <dbReference type="ChEBI" id="CHEBI:30879"/>
        <dbReference type="ChEBI" id="CHEBI:35924"/>
        <dbReference type="ChEBI" id="CHEBI:50058"/>
        <dbReference type="EC" id="1.11.1.24"/>
    </reaction>
</comment>
<evidence type="ECO:0000313" key="6">
    <source>
        <dbReference type="EMBL" id="TRY71740.1"/>
    </source>
</evidence>
<dbReference type="SUPFAM" id="SSF52833">
    <property type="entry name" value="Thioredoxin-like"/>
    <property type="match status" value="1"/>
</dbReference>
<name>A0A553P270_TIGCA</name>
<evidence type="ECO:0000256" key="4">
    <source>
        <dbReference type="ARBA" id="ARBA00049091"/>
    </source>
</evidence>
<dbReference type="PANTHER" id="PTHR10681">
    <property type="entry name" value="THIOREDOXIN PEROXIDASE"/>
    <property type="match status" value="1"/>
</dbReference>
<dbReference type="GO" id="GO:0005829">
    <property type="term" value="C:cytosol"/>
    <property type="evidence" value="ECO:0007669"/>
    <property type="project" value="TreeGrafter"/>
</dbReference>
<dbReference type="EMBL" id="VCGU01000008">
    <property type="protein sequence ID" value="TRY71740.1"/>
    <property type="molecule type" value="Genomic_DNA"/>
</dbReference>
<comment type="similarity">
    <text evidence="1">Belongs to the peroxiredoxin family. AhpC/Prx1 subfamily.</text>
</comment>
<evidence type="ECO:0000256" key="2">
    <source>
        <dbReference type="ARBA" id="ARBA00013017"/>
    </source>
</evidence>